<sequence length="466" mass="52556">MGIPIGTRQYALVITLLALLLNSHSCHSGEAREDQDCDFYSNLFGSLGGARSWLCQHGINVEAQTDDETWRNLRGGKRERTTYNGVLTINIVLDTEKLFNLKGGLFNVSWMNIRGRSISYSQLADYNTISTWEAYTSNRLFELWYQQSFLSELMDIKIGQQALDSEFIVSDMASLYLNSNFSWPMGPSSNLYSSGGPSSPLAALGVRFRYRPSEQTTLMFAVTNDNPTGHSFYNEKDPSNQSVHPHGDNFNLKTGALLIGELQHSIDLLTEREEGLPGTYKLGGMYDTAYFPDQRWDKTGRKLADPQSSGDPAYHQGNWILYAVADQTLWRSSVDTARTLGVFGRVTKNRSDRNVIDWGVDAGFNLTAPLPGRDEDSFGVAWGMGHTGRRARRADRDVQQLSGSYYPIRKTEHHMEITYRAQLAPWLSIQPDIQYIWNPGGGVLKENTDRRMHNEFIVGMHSQVVF</sequence>
<dbReference type="GO" id="GO:0008643">
    <property type="term" value="P:carbohydrate transport"/>
    <property type="evidence" value="ECO:0007669"/>
    <property type="project" value="InterPro"/>
</dbReference>
<dbReference type="AlphaFoldDB" id="A0A839SZK7"/>
<keyword evidence="4" id="KW-1185">Reference proteome</keyword>
<feature type="chain" id="PRO_5033102824" evidence="2">
    <location>
        <begin position="29"/>
        <end position="466"/>
    </location>
</feature>
<keyword evidence="2" id="KW-0732">Signal</keyword>
<dbReference type="Gene3D" id="2.40.160.180">
    <property type="entry name" value="Carbohydrate-selective porin OprB"/>
    <property type="match status" value="1"/>
</dbReference>
<evidence type="ECO:0000256" key="1">
    <source>
        <dbReference type="ARBA" id="ARBA00008769"/>
    </source>
</evidence>
<reference evidence="3 4" key="1">
    <citation type="submission" date="2020-08" db="EMBL/GenBank/DDBJ databases">
        <title>Genomic Encyclopedia of Type Strains, Phase III (KMG-III): the genomes of soil and plant-associated and newly described type strains.</title>
        <authorList>
            <person name="Whitman W."/>
        </authorList>
    </citation>
    <scope>NUCLEOTIDE SEQUENCE [LARGE SCALE GENOMIC DNA]</scope>
    <source>
        <strain evidence="3 4">CECT 4462</strain>
    </source>
</reference>
<organism evidence="3 4">
    <name type="scientific">Azomonas macrocytogenes</name>
    <name type="common">Azotobacter macrocytogenes</name>
    <dbReference type="NCBI Taxonomy" id="69962"/>
    <lineage>
        <taxon>Bacteria</taxon>
        <taxon>Pseudomonadati</taxon>
        <taxon>Pseudomonadota</taxon>
        <taxon>Gammaproteobacteria</taxon>
        <taxon>Pseudomonadales</taxon>
        <taxon>Pseudomonadaceae</taxon>
        <taxon>Azomonas</taxon>
    </lineage>
</organism>
<comment type="caution">
    <text evidence="3">The sequence shown here is derived from an EMBL/GenBank/DDBJ whole genome shotgun (WGS) entry which is preliminary data.</text>
</comment>
<dbReference type="GO" id="GO:0015288">
    <property type="term" value="F:porin activity"/>
    <property type="evidence" value="ECO:0007669"/>
    <property type="project" value="InterPro"/>
</dbReference>
<dbReference type="InterPro" id="IPR038673">
    <property type="entry name" value="OprB_sf"/>
</dbReference>
<dbReference type="Proteomes" id="UP000549250">
    <property type="component" value="Unassembled WGS sequence"/>
</dbReference>
<dbReference type="PANTHER" id="PTHR37944:SF1">
    <property type="entry name" value="PORIN B"/>
    <property type="match status" value="1"/>
</dbReference>
<feature type="signal peptide" evidence="2">
    <location>
        <begin position="1"/>
        <end position="28"/>
    </location>
</feature>
<dbReference type="InterPro" id="IPR007049">
    <property type="entry name" value="Carb-sel_porin_OprB"/>
</dbReference>
<name>A0A839SZK7_AZOMA</name>
<dbReference type="EMBL" id="JACHXI010000003">
    <property type="protein sequence ID" value="MBB3102582.1"/>
    <property type="molecule type" value="Genomic_DNA"/>
</dbReference>
<dbReference type="InterPro" id="IPR052932">
    <property type="entry name" value="OprB_Porin"/>
</dbReference>
<proteinExistence type="inferred from homology"/>
<dbReference type="GO" id="GO:0016020">
    <property type="term" value="C:membrane"/>
    <property type="evidence" value="ECO:0007669"/>
    <property type="project" value="InterPro"/>
</dbReference>
<dbReference type="Pfam" id="PF04966">
    <property type="entry name" value="OprB"/>
    <property type="match status" value="1"/>
</dbReference>
<comment type="similarity">
    <text evidence="1 2">Belongs to the OprB family.</text>
</comment>
<protein>
    <submittedName>
        <fullName evidence="3">Porin</fullName>
    </submittedName>
</protein>
<dbReference type="PANTHER" id="PTHR37944">
    <property type="entry name" value="PORIN B"/>
    <property type="match status" value="1"/>
</dbReference>
<evidence type="ECO:0000256" key="2">
    <source>
        <dbReference type="RuleBase" id="RU363072"/>
    </source>
</evidence>
<accession>A0A839SZK7</accession>
<evidence type="ECO:0000313" key="4">
    <source>
        <dbReference type="Proteomes" id="UP000549250"/>
    </source>
</evidence>
<dbReference type="RefSeq" id="WP_183165567.1">
    <property type="nucleotide sequence ID" value="NZ_JACHXI010000003.1"/>
</dbReference>
<gene>
    <name evidence="3" type="ORF">FHR87_000965</name>
</gene>
<evidence type="ECO:0000313" key="3">
    <source>
        <dbReference type="EMBL" id="MBB3102582.1"/>
    </source>
</evidence>